<dbReference type="AlphaFoldDB" id="A0A9P3H3Y9"/>
<reference evidence="1" key="2">
    <citation type="journal article" date="2022" name="Microbiol. Resour. Announc.">
        <title>Whole-Genome Sequence of Entomortierella parvispora E1425, a Mucoromycotan Fungus Associated with Burkholderiaceae-Related Endosymbiotic Bacteria.</title>
        <authorList>
            <person name="Herlambang A."/>
            <person name="Guo Y."/>
            <person name="Takashima Y."/>
            <person name="Narisawa K."/>
            <person name="Ohta H."/>
            <person name="Nishizawa T."/>
        </authorList>
    </citation>
    <scope>NUCLEOTIDE SEQUENCE</scope>
    <source>
        <strain evidence="1">E1425</strain>
    </source>
</reference>
<dbReference type="Proteomes" id="UP000827284">
    <property type="component" value="Unassembled WGS sequence"/>
</dbReference>
<evidence type="ECO:0000313" key="2">
    <source>
        <dbReference type="Proteomes" id="UP000827284"/>
    </source>
</evidence>
<proteinExistence type="predicted"/>
<evidence type="ECO:0000313" key="1">
    <source>
        <dbReference type="EMBL" id="GJJ69302.1"/>
    </source>
</evidence>
<sequence length="173" mass="19405">MVLLTPSECIVVHQNVLNGHATKAILLVQNGLGQHEMSRVALLPANVDAPQEYQERDRMEQINKLNEYGGEEYECLFHVIWQSDTTCTFALSFAGEPGNYVVQYATSSGDTSATEEQYLDVGWPMTWTVSDCAEYGHTHILKDGKNLYGDGNYFKVLHFEGNPDGGYYRATEE</sequence>
<gene>
    <name evidence="1" type="ORF">EMPS_01648</name>
</gene>
<comment type="caution">
    <text evidence="1">The sequence shown here is derived from an EMBL/GenBank/DDBJ whole genome shotgun (WGS) entry which is preliminary data.</text>
</comment>
<organism evidence="1 2">
    <name type="scientific">Entomortierella parvispora</name>
    <dbReference type="NCBI Taxonomy" id="205924"/>
    <lineage>
        <taxon>Eukaryota</taxon>
        <taxon>Fungi</taxon>
        <taxon>Fungi incertae sedis</taxon>
        <taxon>Mucoromycota</taxon>
        <taxon>Mortierellomycotina</taxon>
        <taxon>Mortierellomycetes</taxon>
        <taxon>Mortierellales</taxon>
        <taxon>Mortierellaceae</taxon>
        <taxon>Entomortierella</taxon>
    </lineage>
</organism>
<name>A0A9P3H3Y9_9FUNG</name>
<reference evidence="1" key="1">
    <citation type="submission" date="2021-11" db="EMBL/GenBank/DDBJ databases">
        <authorList>
            <person name="Herlambang A."/>
            <person name="Guo Y."/>
            <person name="Takashima Y."/>
            <person name="Nishizawa T."/>
        </authorList>
    </citation>
    <scope>NUCLEOTIDE SEQUENCE</scope>
    <source>
        <strain evidence="1">E1425</strain>
    </source>
</reference>
<accession>A0A9P3H3Y9</accession>
<dbReference type="EMBL" id="BQFW01000002">
    <property type="protein sequence ID" value="GJJ69302.1"/>
    <property type="molecule type" value="Genomic_DNA"/>
</dbReference>
<protein>
    <submittedName>
        <fullName evidence="1">Uncharacterized protein</fullName>
    </submittedName>
</protein>
<keyword evidence="2" id="KW-1185">Reference proteome</keyword>